<name>A0ABW8GPF2_9PROT</name>
<gene>
    <name evidence="1" type="ORF">ACIKP9_06215</name>
</gene>
<proteinExistence type="predicted"/>
<keyword evidence="2" id="KW-1185">Reference proteome</keyword>
<protein>
    <submittedName>
        <fullName evidence="1">Uncharacterized protein</fullName>
    </submittedName>
</protein>
<sequence length="103" mass="11885">MDLFKVCVAFDDADDIYLSDAFEHQDDICLALRWIDEPAHDSKRPERVLRVPKAQLQSTDDSLHYEYLLPRALPGQLRTARHSAEIPHGYALELSPNYTFTLQ</sequence>
<reference evidence="1 2" key="1">
    <citation type="submission" date="2024-11" db="EMBL/GenBank/DDBJ databases">
        <authorList>
            <person name="Kaparullina E.N."/>
            <person name="Delegan Y.A."/>
            <person name="Doronina N.V."/>
        </authorList>
    </citation>
    <scope>NUCLEOTIDE SEQUENCE [LARGE SCALE GENOMIC DNA]</scope>
    <source>
        <strain evidence="1 2">7sh_L</strain>
    </source>
</reference>
<evidence type="ECO:0000313" key="1">
    <source>
        <dbReference type="EMBL" id="MFJ5445820.1"/>
    </source>
</evidence>
<dbReference type="RefSeq" id="WP_400880663.1">
    <property type="nucleotide sequence ID" value="NZ_JBIWXY010000001.1"/>
</dbReference>
<accession>A0ABW8GPF2</accession>
<evidence type="ECO:0000313" key="2">
    <source>
        <dbReference type="Proteomes" id="UP001617669"/>
    </source>
</evidence>
<dbReference type="EMBL" id="JBIWXY010000001">
    <property type="protein sequence ID" value="MFJ5445820.1"/>
    <property type="molecule type" value="Genomic_DNA"/>
</dbReference>
<comment type="caution">
    <text evidence="1">The sequence shown here is derived from an EMBL/GenBank/DDBJ whole genome shotgun (WGS) entry which is preliminary data.</text>
</comment>
<organism evidence="1 2">
    <name type="scientific">Methylobacillus methanolivorans</name>
    <dbReference type="NCBI Taxonomy" id="1848927"/>
    <lineage>
        <taxon>Bacteria</taxon>
        <taxon>Pseudomonadati</taxon>
        <taxon>Pseudomonadota</taxon>
        <taxon>Betaproteobacteria</taxon>
        <taxon>Nitrosomonadales</taxon>
        <taxon>Methylophilaceae</taxon>
        <taxon>Methylobacillus</taxon>
    </lineage>
</organism>
<dbReference type="Proteomes" id="UP001617669">
    <property type="component" value="Unassembled WGS sequence"/>
</dbReference>